<reference evidence="2 3" key="1">
    <citation type="journal article" date="2011" name="Proc. Natl. Acad. Sci. U.S.A.">
        <title>Comparative genomics of xylose-fermenting fungi for enhanced biofuel production.</title>
        <authorList>
            <person name="Wohlbach D.J."/>
            <person name="Kuo A."/>
            <person name="Sato T.K."/>
            <person name="Potts K.M."/>
            <person name="Salamov A.A."/>
            <person name="LaButti K.M."/>
            <person name="Sun H."/>
            <person name="Clum A."/>
            <person name="Pangilinan J.L."/>
            <person name="Lindquist E.A."/>
            <person name="Lucas S."/>
            <person name="Lapidus A."/>
            <person name="Jin M."/>
            <person name="Gunawan C."/>
            <person name="Balan V."/>
            <person name="Dale B.E."/>
            <person name="Jeffries T.W."/>
            <person name="Zinkel R."/>
            <person name="Barry K.W."/>
            <person name="Grigoriev I.V."/>
            <person name="Gasch A.P."/>
        </authorList>
    </citation>
    <scope>NUCLEOTIDE SEQUENCE [LARGE SCALE GENOMIC DNA]</scope>
    <source>
        <strain evidence="3">NRRL Y-27907 / 11-Y1</strain>
    </source>
</reference>
<dbReference type="RefSeq" id="XP_007373221.1">
    <property type="nucleotide sequence ID" value="XM_007373159.1"/>
</dbReference>
<dbReference type="Proteomes" id="UP000000709">
    <property type="component" value="Unassembled WGS sequence"/>
</dbReference>
<dbReference type="AlphaFoldDB" id="G3AEX9"/>
<evidence type="ECO:0000256" key="1">
    <source>
        <dbReference type="SAM" id="MobiDB-lite"/>
    </source>
</evidence>
<dbReference type="KEGG" id="spaa:SPAPADRAFT_48770"/>
<dbReference type="InParanoid" id="G3AEX9"/>
<accession>G3AEX9</accession>
<protein>
    <submittedName>
        <fullName evidence="2">Uncharacterized protein</fullName>
    </submittedName>
</protein>
<gene>
    <name evidence="2" type="ORF">SPAPADRAFT_48770</name>
</gene>
<dbReference type="GeneID" id="18871265"/>
<organism evidence="3">
    <name type="scientific">Spathaspora passalidarum (strain NRRL Y-27907 / 11-Y1)</name>
    <dbReference type="NCBI Taxonomy" id="619300"/>
    <lineage>
        <taxon>Eukaryota</taxon>
        <taxon>Fungi</taxon>
        <taxon>Dikarya</taxon>
        <taxon>Ascomycota</taxon>
        <taxon>Saccharomycotina</taxon>
        <taxon>Pichiomycetes</taxon>
        <taxon>Debaryomycetaceae</taxon>
        <taxon>Spathaspora</taxon>
    </lineage>
</organism>
<dbReference type="HOGENOM" id="CLU_740027_0_0_1"/>
<name>G3AEX9_SPAPN</name>
<dbReference type="EMBL" id="GL996499">
    <property type="protein sequence ID" value="EGW35809.1"/>
    <property type="molecule type" value="Genomic_DNA"/>
</dbReference>
<sequence length="374" mass="43434">MKFDYKEEESTKERLLPTYKRPFDNVKNFFDLHSNATESLMNSPTSATSSQAHTNHTSTSVTSCEISQDILKLEVYERKSLQSFDLSSWCSFSVDFDSLSLEFETELVDAVPHEVESEMNFESIKEQNPEMISRVVTEEEFESITDSESIMESLKENTLMEKLMSLFKSKISKDSSTIQIPIHKQLSTMLKKPLLGPGRSATSGPIDLSMFQTPSEESTIYEGNIRFKREAEFIIYERSPSITSEQETKGNKYPGLTRFNLSRPKRKLSCFTKTFTIPRFSPRKEFMERSLSLPKRFGWSSANFSPKSDNKSILKSKINRNYEMETVQSLKEEAVDFQHFWENFENMEHEKSAKEETLSSIRVEQVQNYYHNYN</sequence>
<feature type="region of interest" description="Disordered" evidence="1">
    <location>
        <begin position="40"/>
        <end position="59"/>
    </location>
</feature>
<dbReference type="OrthoDB" id="4024850at2759"/>
<evidence type="ECO:0000313" key="3">
    <source>
        <dbReference type="Proteomes" id="UP000000709"/>
    </source>
</evidence>
<dbReference type="eggNOG" id="ENOG502T61R">
    <property type="taxonomic scope" value="Eukaryota"/>
</dbReference>
<evidence type="ECO:0000313" key="2">
    <source>
        <dbReference type="EMBL" id="EGW35809.1"/>
    </source>
</evidence>
<proteinExistence type="predicted"/>
<keyword evidence="3" id="KW-1185">Reference proteome</keyword>